<accession>A0A7K1U8W1</accession>
<protein>
    <submittedName>
        <fullName evidence="4">Glycosyltransferase</fullName>
    </submittedName>
</protein>
<dbReference type="AlphaFoldDB" id="A0A7K1U8W1"/>
<dbReference type="InterPro" id="IPR001296">
    <property type="entry name" value="Glyco_trans_1"/>
</dbReference>
<evidence type="ECO:0000256" key="2">
    <source>
        <dbReference type="ARBA" id="ARBA00022679"/>
    </source>
</evidence>
<dbReference type="RefSeq" id="WP_157308236.1">
    <property type="nucleotide sequence ID" value="NZ_WRXN01000010.1"/>
</dbReference>
<gene>
    <name evidence="4" type="ORF">GO493_21190</name>
</gene>
<proteinExistence type="predicted"/>
<evidence type="ECO:0000259" key="3">
    <source>
        <dbReference type="Pfam" id="PF00534"/>
    </source>
</evidence>
<evidence type="ECO:0000313" key="4">
    <source>
        <dbReference type="EMBL" id="MVT10801.1"/>
    </source>
</evidence>
<dbReference type="Pfam" id="PF00534">
    <property type="entry name" value="Glycos_transf_1"/>
    <property type="match status" value="1"/>
</dbReference>
<dbReference type="PANTHER" id="PTHR12526">
    <property type="entry name" value="GLYCOSYLTRANSFERASE"/>
    <property type="match status" value="1"/>
</dbReference>
<dbReference type="SUPFAM" id="SSF53756">
    <property type="entry name" value="UDP-Glycosyltransferase/glycogen phosphorylase"/>
    <property type="match status" value="1"/>
</dbReference>
<sequence length="346" mass="39215">MNILFAGDFEPGYNRTKIIIDGLRAQPGVTLSFYNYKEKSKWNFPALRKACKAADVIFLPSFTHQDVLMIKWLSGKPLIFDPLISRYMSKVFDYKKVGKYSPRAFKNYLKDKISMSMADLVVCDTHAHLQYFHDTFNIPEHKMHVLPVGVNTDDFKPAPVQHPQNTFIAGFYGGFIPLQGTRMIIEAAKVLQPHTDIQFRLIGDGFEFKKVQQLAKDYGLDNVSFLGWVNYNKLAEEVNAFDICLGIFGETMKADAVIPNKIFHYAALQKAIITKNAPAIREIFEDGRDIILSENTATAIAEKILLLKNDPVLRAAVAEQGYRKIVTGYNHKVIGKSLYELAVRLL</sequence>
<dbReference type="GO" id="GO:0016757">
    <property type="term" value="F:glycosyltransferase activity"/>
    <property type="evidence" value="ECO:0007669"/>
    <property type="project" value="UniProtKB-KW"/>
</dbReference>
<organism evidence="4 5">
    <name type="scientific">Chitinophaga tropicalis</name>
    <dbReference type="NCBI Taxonomy" id="2683588"/>
    <lineage>
        <taxon>Bacteria</taxon>
        <taxon>Pseudomonadati</taxon>
        <taxon>Bacteroidota</taxon>
        <taxon>Chitinophagia</taxon>
        <taxon>Chitinophagales</taxon>
        <taxon>Chitinophagaceae</taxon>
        <taxon>Chitinophaga</taxon>
    </lineage>
</organism>
<comment type="caution">
    <text evidence="4">The sequence shown here is derived from an EMBL/GenBank/DDBJ whole genome shotgun (WGS) entry which is preliminary data.</text>
</comment>
<dbReference type="EMBL" id="WRXN01000010">
    <property type="protein sequence ID" value="MVT10801.1"/>
    <property type="molecule type" value="Genomic_DNA"/>
</dbReference>
<dbReference type="Proteomes" id="UP000461730">
    <property type="component" value="Unassembled WGS sequence"/>
</dbReference>
<name>A0A7K1U8W1_9BACT</name>
<keyword evidence="2 4" id="KW-0808">Transferase</keyword>
<feature type="domain" description="Glycosyl transferase family 1" evidence="3">
    <location>
        <begin position="156"/>
        <end position="323"/>
    </location>
</feature>
<dbReference type="PANTHER" id="PTHR12526:SF629">
    <property type="entry name" value="TEICHURONIC ACID BIOSYNTHESIS GLYCOSYLTRANSFERASE TUAH-RELATED"/>
    <property type="match status" value="1"/>
</dbReference>
<evidence type="ECO:0000313" key="5">
    <source>
        <dbReference type="Proteomes" id="UP000461730"/>
    </source>
</evidence>
<evidence type="ECO:0000256" key="1">
    <source>
        <dbReference type="ARBA" id="ARBA00022676"/>
    </source>
</evidence>
<reference evidence="4 5" key="1">
    <citation type="submission" date="2019-12" db="EMBL/GenBank/DDBJ databases">
        <title>Chitinophaga sp. strain ysch24 (GDMCC 1.1355), whole genome shotgun sequence.</title>
        <authorList>
            <person name="Zhang X."/>
        </authorList>
    </citation>
    <scope>NUCLEOTIDE SEQUENCE [LARGE SCALE GENOMIC DNA]</scope>
    <source>
        <strain evidence="5">ysch24</strain>
    </source>
</reference>
<dbReference type="Gene3D" id="3.40.50.2000">
    <property type="entry name" value="Glycogen Phosphorylase B"/>
    <property type="match status" value="2"/>
</dbReference>
<keyword evidence="1" id="KW-0328">Glycosyltransferase</keyword>
<keyword evidence="5" id="KW-1185">Reference proteome</keyword>